<dbReference type="EMBL" id="JABANM010015208">
    <property type="protein sequence ID" value="KAF4731425.1"/>
    <property type="molecule type" value="Genomic_DNA"/>
</dbReference>
<feature type="region of interest" description="Disordered" evidence="1">
    <location>
        <begin position="224"/>
        <end position="248"/>
    </location>
</feature>
<evidence type="ECO:0000256" key="1">
    <source>
        <dbReference type="SAM" id="MobiDB-lite"/>
    </source>
</evidence>
<name>A0A7J6SFK4_PEROL</name>
<accession>A0A7J6SFK4</accession>
<dbReference type="Proteomes" id="UP000574390">
    <property type="component" value="Unassembled WGS sequence"/>
</dbReference>
<evidence type="ECO:0000313" key="2">
    <source>
        <dbReference type="EMBL" id="KAF4731425.1"/>
    </source>
</evidence>
<sequence>MMGTYAIRALHPDNRTGTAESIYQQLEPKARRQMFSEFEELRKQRTTDGSTTSVLLPYGTLTKHVLVSYIDRKMRNRGPSKAGLKCTFGVAGEVRSEPMLTLGIAADFTLHSVSSPALSGIPDLEGHVHALSLLPPATGVSDIPDPSSDASPKEVTDTLCKQAFVQYLMTFRAYRAAGATDPLSGNLRNDIIGDGGLFEVRRASKMAAVLKDIEAYLLRKIKPTSSPVTTEEPPPVPPRPGRRRVNMT</sequence>
<organism evidence="2 3">
    <name type="scientific">Perkinsus olseni</name>
    <name type="common">Perkinsus atlanticus</name>
    <dbReference type="NCBI Taxonomy" id="32597"/>
    <lineage>
        <taxon>Eukaryota</taxon>
        <taxon>Sar</taxon>
        <taxon>Alveolata</taxon>
        <taxon>Perkinsozoa</taxon>
        <taxon>Perkinsea</taxon>
        <taxon>Perkinsida</taxon>
        <taxon>Perkinsidae</taxon>
        <taxon>Perkinsus</taxon>
    </lineage>
</organism>
<reference evidence="2 3" key="1">
    <citation type="submission" date="2020-04" db="EMBL/GenBank/DDBJ databases">
        <title>Perkinsus olseni comparative genomics.</title>
        <authorList>
            <person name="Bogema D.R."/>
        </authorList>
    </citation>
    <scope>NUCLEOTIDE SEQUENCE [LARGE SCALE GENOMIC DNA]</scope>
    <source>
        <strain evidence="2">ATCC PRA-205</strain>
    </source>
</reference>
<comment type="caution">
    <text evidence="2">The sequence shown here is derived from an EMBL/GenBank/DDBJ whole genome shotgun (WGS) entry which is preliminary data.</text>
</comment>
<evidence type="ECO:0000313" key="3">
    <source>
        <dbReference type="Proteomes" id="UP000574390"/>
    </source>
</evidence>
<protein>
    <submittedName>
        <fullName evidence="2">Uncharacterized protein</fullName>
    </submittedName>
</protein>
<gene>
    <name evidence="2" type="ORF">FOZ62_009224</name>
</gene>
<proteinExistence type="predicted"/>
<dbReference type="AlphaFoldDB" id="A0A7J6SFK4"/>